<protein>
    <recommendedName>
        <fullName evidence="11">C2H2-type domain-containing protein</fullName>
    </recommendedName>
</protein>
<feature type="compositionally biased region" description="Low complexity" evidence="10">
    <location>
        <begin position="77"/>
        <end position="95"/>
    </location>
</feature>
<evidence type="ECO:0000256" key="7">
    <source>
        <dbReference type="ARBA" id="ARBA00023163"/>
    </source>
</evidence>
<evidence type="ECO:0000256" key="8">
    <source>
        <dbReference type="ARBA" id="ARBA00023242"/>
    </source>
</evidence>
<dbReference type="OrthoDB" id="10042249at2759"/>
<evidence type="ECO:0000256" key="5">
    <source>
        <dbReference type="ARBA" id="ARBA00022833"/>
    </source>
</evidence>
<dbReference type="Pfam" id="PF00096">
    <property type="entry name" value="zf-C2H2"/>
    <property type="match status" value="1"/>
</dbReference>
<feature type="region of interest" description="Disordered" evidence="10">
    <location>
        <begin position="305"/>
        <end position="336"/>
    </location>
</feature>
<keyword evidence="2" id="KW-0479">Metal-binding</keyword>
<evidence type="ECO:0000256" key="1">
    <source>
        <dbReference type="ARBA" id="ARBA00004123"/>
    </source>
</evidence>
<dbReference type="PROSITE" id="PS50157">
    <property type="entry name" value="ZINC_FINGER_C2H2_2"/>
    <property type="match status" value="4"/>
</dbReference>
<feature type="region of interest" description="Disordered" evidence="10">
    <location>
        <begin position="752"/>
        <end position="774"/>
    </location>
</feature>
<dbReference type="PANTHER" id="PTHR45944:SF2">
    <property type="entry name" value="SCHNURRI, ISOFORM F"/>
    <property type="match status" value="1"/>
</dbReference>
<evidence type="ECO:0000256" key="6">
    <source>
        <dbReference type="ARBA" id="ARBA00023015"/>
    </source>
</evidence>
<dbReference type="PANTHER" id="PTHR45944">
    <property type="entry name" value="SCHNURRI, ISOFORM F"/>
    <property type="match status" value="1"/>
</dbReference>
<evidence type="ECO:0000256" key="2">
    <source>
        <dbReference type="ARBA" id="ARBA00022723"/>
    </source>
</evidence>
<feature type="compositionally biased region" description="Polar residues" evidence="10">
    <location>
        <begin position="308"/>
        <end position="320"/>
    </location>
</feature>
<keyword evidence="6" id="KW-0805">Transcription regulation</keyword>
<keyword evidence="7" id="KW-0804">Transcription</keyword>
<evidence type="ECO:0000313" key="13">
    <source>
        <dbReference type="Proteomes" id="UP000192247"/>
    </source>
</evidence>
<feature type="domain" description="C2H2-type" evidence="11">
    <location>
        <begin position="441"/>
        <end position="468"/>
    </location>
</feature>
<feature type="domain" description="C2H2-type" evidence="11">
    <location>
        <begin position="514"/>
        <end position="543"/>
    </location>
</feature>
<dbReference type="SMART" id="SM00355">
    <property type="entry name" value="ZnF_C2H2"/>
    <property type="match status" value="5"/>
</dbReference>
<dbReference type="InterPro" id="IPR013087">
    <property type="entry name" value="Znf_C2H2_type"/>
</dbReference>
<dbReference type="InParanoid" id="A0A1V9XI10"/>
<feature type="domain" description="C2H2-type" evidence="11">
    <location>
        <begin position="469"/>
        <end position="498"/>
    </location>
</feature>
<evidence type="ECO:0000256" key="3">
    <source>
        <dbReference type="ARBA" id="ARBA00022737"/>
    </source>
</evidence>
<dbReference type="PROSITE" id="PS00028">
    <property type="entry name" value="ZINC_FINGER_C2H2_1"/>
    <property type="match status" value="5"/>
</dbReference>
<dbReference type="GO" id="GO:0008270">
    <property type="term" value="F:zinc ion binding"/>
    <property type="evidence" value="ECO:0007669"/>
    <property type="project" value="UniProtKB-KW"/>
</dbReference>
<dbReference type="GO" id="GO:0000981">
    <property type="term" value="F:DNA-binding transcription factor activity, RNA polymerase II-specific"/>
    <property type="evidence" value="ECO:0007669"/>
    <property type="project" value="TreeGrafter"/>
</dbReference>
<dbReference type="InterPro" id="IPR051969">
    <property type="entry name" value="Zinc-finger_DNA-bd_regulators"/>
</dbReference>
<keyword evidence="3" id="KW-0677">Repeat</keyword>
<dbReference type="STRING" id="418985.A0A1V9XI10"/>
<feature type="region of interest" description="Disordered" evidence="10">
    <location>
        <begin position="356"/>
        <end position="432"/>
    </location>
</feature>
<keyword evidence="13" id="KW-1185">Reference proteome</keyword>
<organism evidence="12 13">
    <name type="scientific">Tropilaelaps mercedesae</name>
    <dbReference type="NCBI Taxonomy" id="418985"/>
    <lineage>
        <taxon>Eukaryota</taxon>
        <taxon>Metazoa</taxon>
        <taxon>Ecdysozoa</taxon>
        <taxon>Arthropoda</taxon>
        <taxon>Chelicerata</taxon>
        <taxon>Arachnida</taxon>
        <taxon>Acari</taxon>
        <taxon>Parasitiformes</taxon>
        <taxon>Mesostigmata</taxon>
        <taxon>Gamasina</taxon>
        <taxon>Dermanyssoidea</taxon>
        <taxon>Laelapidae</taxon>
        <taxon>Tropilaelaps</taxon>
    </lineage>
</organism>
<feature type="region of interest" description="Disordered" evidence="10">
    <location>
        <begin position="597"/>
        <end position="619"/>
    </location>
</feature>
<feature type="region of interest" description="Disordered" evidence="10">
    <location>
        <begin position="697"/>
        <end position="734"/>
    </location>
</feature>
<dbReference type="Proteomes" id="UP000192247">
    <property type="component" value="Unassembled WGS sequence"/>
</dbReference>
<accession>A0A1V9XI10</accession>
<dbReference type="SUPFAM" id="SSF57667">
    <property type="entry name" value="beta-beta-alpha zinc fingers"/>
    <property type="match status" value="2"/>
</dbReference>
<evidence type="ECO:0000256" key="9">
    <source>
        <dbReference type="PROSITE-ProRule" id="PRU00042"/>
    </source>
</evidence>
<feature type="compositionally biased region" description="Polar residues" evidence="10">
    <location>
        <begin position="113"/>
        <end position="125"/>
    </location>
</feature>
<dbReference type="Gene3D" id="3.30.160.60">
    <property type="entry name" value="Classic Zinc Finger"/>
    <property type="match status" value="2"/>
</dbReference>
<proteinExistence type="predicted"/>
<dbReference type="GO" id="GO:0005634">
    <property type="term" value="C:nucleus"/>
    <property type="evidence" value="ECO:0007669"/>
    <property type="project" value="UniProtKB-SubCell"/>
</dbReference>
<keyword evidence="5" id="KW-0862">Zinc</keyword>
<feature type="region of interest" description="Disordered" evidence="10">
    <location>
        <begin position="73"/>
        <end position="125"/>
    </location>
</feature>
<feature type="region of interest" description="Disordered" evidence="10">
    <location>
        <begin position="152"/>
        <end position="179"/>
    </location>
</feature>
<feature type="domain" description="C2H2-type" evidence="11">
    <location>
        <begin position="804"/>
        <end position="832"/>
    </location>
</feature>
<dbReference type="InterPro" id="IPR036236">
    <property type="entry name" value="Znf_C2H2_sf"/>
</dbReference>
<evidence type="ECO:0000259" key="11">
    <source>
        <dbReference type="PROSITE" id="PS50157"/>
    </source>
</evidence>
<gene>
    <name evidence="12" type="ORF">BIW11_09985</name>
</gene>
<comment type="subcellular location">
    <subcellularLocation>
        <location evidence="1">Nucleus</location>
    </subcellularLocation>
</comment>
<reference evidence="12 13" key="1">
    <citation type="journal article" date="2017" name="Gigascience">
        <title>Draft genome of the honey bee ectoparasitic mite, Tropilaelaps mercedesae, is shaped by the parasitic life history.</title>
        <authorList>
            <person name="Dong X."/>
            <person name="Armstrong S.D."/>
            <person name="Xia D."/>
            <person name="Makepeace B.L."/>
            <person name="Darby A.C."/>
            <person name="Kadowaki T."/>
        </authorList>
    </citation>
    <scope>NUCLEOTIDE SEQUENCE [LARGE SCALE GENOMIC DNA]</scope>
    <source>
        <strain evidence="12">Wuxi-XJTLU</strain>
    </source>
</reference>
<dbReference type="GO" id="GO:0000978">
    <property type="term" value="F:RNA polymerase II cis-regulatory region sequence-specific DNA binding"/>
    <property type="evidence" value="ECO:0007669"/>
    <property type="project" value="TreeGrafter"/>
</dbReference>
<evidence type="ECO:0000313" key="12">
    <source>
        <dbReference type="EMBL" id="OQR73051.1"/>
    </source>
</evidence>
<keyword evidence="4 9" id="KW-0863">Zinc-finger</keyword>
<keyword evidence="8" id="KW-0539">Nucleus</keyword>
<evidence type="ECO:0000256" key="10">
    <source>
        <dbReference type="SAM" id="MobiDB-lite"/>
    </source>
</evidence>
<name>A0A1V9XI10_9ACAR</name>
<comment type="caution">
    <text evidence="12">The sequence shown here is derived from an EMBL/GenBank/DDBJ whole genome shotgun (WGS) entry which is preliminary data.</text>
</comment>
<dbReference type="EMBL" id="MNPL01010557">
    <property type="protein sequence ID" value="OQR73051.1"/>
    <property type="molecule type" value="Genomic_DNA"/>
</dbReference>
<dbReference type="AlphaFoldDB" id="A0A1V9XI10"/>
<sequence>MEAGSQTGVREDSLMLSRKRNNNLELPGFAGVRKMVAEPPTFEPPRKKGSCIRSPQVGTIEEEGLMACPRDAHLTVNNNNNNDNGNGTNSMTSSNQTAVSSLDQTPYEDPQRHQSTYMTQQSTSYNSTQVGASGLFPVQRLVNPGSFQDPPVVSVSSSSHLPVEGGQSPCLPDTRPRSLTFDQQPFSVEYDRRYSLVEGESPTALLRGPTPSAGRGDQPMDLRVVSTRARRLEILPGGIVSQPLQPFATRDLRESHPVMLPMGSVASGLQGLTHGDLSVSKQFTAETHETIMGICATYGQGKLGENGQELQSPPMSSLGHSQGHAHSHSPMSSLTFGGPMGPNCVVGALVVPKQEYAPSPDEREASHGQPSMSHSLHIPGHNGGLMWSQGPAASSTGGSPLGPAVGTSVGVVQDGQHEGRDGAGPTVARGGGAGGGEEGKCVCNICHKSFPKVSQLRMHVNIHYFERPFRCDACAVSFRTRGHLQKHKRSVSHYNRVNMNLTFGTPTADNPRPFKCDDCKIAFRIHGHLAKHLRSKMHIMKLECLGKLPFGMYAELERSGVNLNEIDTTDCENSLESLQVLAQRLYQHEACSLRWKDVSGSSEGGGGSEPEDDGLEAPLPPMQQALGITSADMAIPQNIDAINEHAMQAMRQTSPQQHVYSRMDSQPTPSAGSIANQLNQMNHGHNQLSSMGGLTQHSMALHDPQGSHGPQVPSHSGMGLGPTHEYHNSSQQQIMPQQGLVNPLMLNNMLHQQQQPRQQSSAPHGPPSTSQAISHNVAPLVPPSERLKNHPGAQLHPDAPRSSCTCHLCGKVLKSAKSLQVHLHTEHADEQSNTLAPSVEPNSIAHRTQSYVSLGSRVPHQPRLPPSARPPSLNETMQQESAHINNMATSGSAGCQLCNKSFQNHMLLQQHFIAYHQTFS</sequence>
<evidence type="ECO:0000256" key="4">
    <source>
        <dbReference type="ARBA" id="ARBA00022771"/>
    </source>
</evidence>